<sequence>MMRWLIALVGCAVLSASGPARTISPAYTSWTTSWGSAQMPAEGDNALPAGFDRDITLRQVVRLSAGGSRVRVRLSNRFGTQPLAIAAGHLALAAQPGTSRVGSGAGLTFAGRGDAVIPAGAELYSDPVRLDVTGGSDLAISLYLPDKPVSQTGHPGSRATSFLTTGNHVADPELRDARTVIHWYAIADVEVTGDATDKAAGGTIVAIGDSITDGYGVKPERNTRWPDILAARLRATPTMRGIGVVNAGIGGNRVLLDGLGPNLLARFDRDVLSRTGVRWAIVLEGVNDLGVLTRDAPATPAQHAEIVAQITAGYRQMAARAHARGIALIGGTITPFGDNDYYHPTAVTEADRLAINAFIRTSGVFDHVVDFDALLRDPARPDRLAARYDSGDHLHPSEAGYRAMGEAVPLALFATKPGDPRPAIALTFDDIPSHGPLPPGETRLSVIHRITAALAAEKAPAFGFLNTGIGIAEPTAAAATAAWRTAGHPLGNHGWSHLSLDRVGATAFTADLIRNEPALATSRGDGRWFRYPFLDEGRDAATRDAVRATLAERGYRIAAVTMSFADYDWNAPYVACLARRDAAAITRLETAYLADARTAALSARDAAQARTDRDVPQAVLMHVGAFGARMLPRVLAQYRRLGFRFVSLPDAESDPFYAAATDPRLPGPSPSLPYARLVGPPKGLCG</sequence>
<reference evidence="7 8" key="1">
    <citation type="submission" date="2020-12" db="EMBL/GenBank/DDBJ databases">
        <title>Sphingomonas sp.</title>
        <authorList>
            <person name="Kim M.K."/>
        </authorList>
    </citation>
    <scope>NUCLEOTIDE SEQUENCE [LARGE SCALE GENOMIC DNA]</scope>
    <source>
        <strain evidence="7 8">BT552</strain>
    </source>
</reference>
<dbReference type="EMBL" id="JAFEMC010000001">
    <property type="protein sequence ID" value="MBM6575688.1"/>
    <property type="molecule type" value="Genomic_DNA"/>
</dbReference>
<dbReference type="Pfam" id="PF13472">
    <property type="entry name" value="Lipase_GDSL_2"/>
    <property type="match status" value="1"/>
</dbReference>
<dbReference type="InterPro" id="IPR053140">
    <property type="entry name" value="GDSL_Rv0518-like"/>
</dbReference>
<evidence type="ECO:0000256" key="2">
    <source>
        <dbReference type="ARBA" id="ARBA00010973"/>
    </source>
</evidence>
<evidence type="ECO:0000256" key="5">
    <source>
        <dbReference type="SAM" id="SignalP"/>
    </source>
</evidence>
<dbReference type="Pfam" id="PF01522">
    <property type="entry name" value="Polysacc_deac_1"/>
    <property type="match status" value="1"/>
</dbReference>
<dbReference type="PANTHER" id="PTHR43784">
    <property type="entry name" value="GDSL-LIKE LIPASE/ACYLHYDROLASE, PUTATIVE (AFU_ORTHOLOGUE AFUA_2G00820)-RELATED"/>
    <property type="match status" value="1"/>
</dbReference>
<evidence type="ECO:0000259" key="6">
    <source>
        <dbReference type="PROSITE" id="PS51677"/>
    </source>
</evidence>
<evidence type="ECO:0000256" key="1">
    <source>
        <dbReference type="ARBA" id="ARBA00003236"/>
    </source>
</evidence>
<comment type="similarity">
    <text evidence="2">Belongs to the polysaccharide deacetylase family.</text>
</comment>
<keyword evidence="5" id="KW-0732">Signal</keyword>
<feature type="chain" id="PRO_5045598615" description="Chitooligosaccharide deacetylase" evidence="5">
    <location>
        <begin position="23"/>
        <end position="686"/>
    </location>
</feature>
<feature type="domain" description="NodB homology" evidence="6">
    <location>
        <begin position="422"/>
        <end position="646"/>
    </location>
</feature>
<dbReference type="Gene3D" id="3.40.50.1110">
    <property type="entry name" value="SGNH hydrolase"/>
    <property type="match status" value="1"/>
</dbReference>
<dbReference type="CDD" id="cd01830">
    <property type="entry name" value="XynE_like"/>
    <property type="match status" value="1"/>
</dbReference>
<dbReference type="InterPro" id="IPR011330">
    <property type="entry name" value="Glyco_hydro/deAcase_b/a-brl"/>
</dbReference>
<comment type="caution">
    <text evidence="7">The sequence shown here is derived from an EMBL/GenBank/DDBJ whole genome shotgun (WGS) entry which is preliminary data.</text>
</comment>
<accession>A0ABS2D543</accession>
<dbReference type="PROSITE" id="PS51677">
    <property type="entry name" value="NODB"/>
    <property type="match status" value="1"/>
</dbReference>
<evidence type="ECO:0000256" key="4">
    <source>
        <dbReference type="ARBA" id="ARBA00032976"/>
    </source>
</evidence>
<keyword evidence="8" id="KW-1185">Reference proteome</keyword>
<dbReference type="Gene3D" id="3.20.20.370">
    <property type="entry name" value="Glycoside hydrolase/deacetylase"/>
    <property type="match status" value="1"/>
</dbReference>
<dbReference type="PANTHER" id="PTHR43784:SF2">
    <property type="entry name" value="GDSL-LIKE LIPASE_ACYLHYDROLASE, PUTATIVE (AFU_ORTHOLOGUE AFUA_2G00820)-RELATED"/>
    <property type="match status" value="1"/>
</dbReference>
<evidence type="ECO:0000313" key="7">
    <source>
        <dbReference type="EMBL" id="MBM6575688.1"/>
    </source>
</evidence>
<evidence type="ECO:0000256" key="3">
    <source>
        <dbReference type="ARBA" id="ARBA00020071"/>
    </source>
</evidence>
<comment type="function">
    <text evidence="1">Is involved in generating a small heat-stable compound (Nod), an acylated oligomer of N-acetylglucosamine, that stimulates mitosis in various plant protoplasts.</text>
</comment>
<dbReference type="InterPro" id="IPR036514">
    <property type="entry name" value="SGNH_hydro_sf"/>
</dbReference>
<dbReference type="InterPro" id="IPR002509">
    <property type="entry name" value="NODB_dom"/>
</dbReference>
<organism evidence="7 8">
    <name type="scientific">Sphingomonas longa</name>
    <dbReference type="NCBI Taxonomy" id="2778730"/>
    <lineage>
        <taxon>Bacteria</taxon>
        <taxon>Pseudomonadati</taxon>
        <taxon>Pseudomonadota</taxon>
        <taxon>Alphaproteobacteria</taxon>
        <taxon>Sphingomonadales</taxon>
        <taxon>Sphingomonadaceae</taxon>
        <taxon>Sphingomonas</taxon>
    </lineage>
</organism>
<name>A0ABS2D543_9SPHN</name>
<feature type="signal peptide" evidence="5">
    <location>
        <begin position="1"/>
        <end position="22"/>
    </location>
</feature>
<dbReference type="InterPro" id="IPR013830">
    <property type="entry name" value="SGNH_hydro"/>
</dbReference>
<gene>
    <name evidence="7" type="ORF">ILT43_04835</name>
</gene>
<dbReference type="SUPFAM" id="SSF88713">
    <property type="entry name" value="Glycoside hydrolase/deacetylase"/>
    <property type="match status" value="1"/>
</dbReference>
<dbReference type="Proteomes" id="UP000763641">
    <property type="component" value="Unassembled WGS sequence"/>
</dbReference>
<protein>
    <recommendedName>
        <fullName evidence="3">Chitooligosaccharide deacetylase</fullName>
    </recommendedName>
    <alternativeName>
        <fullName evidence="4">Nodulation protein B</fullName>
    </alternativeName>
</protein>
<evidence type="ECO:0000313" key="8">
    <source>
        <dbReference type="Proteomes" id="UP000763641"/>
    </source>
</evidence>
<dbReference type="SUPFAM" id="SSF52266">
    <property type="entry name" value="SGNH hydrolase"/>
    <property type="match status" value="1"/>
</dbReference>
<dbReference type="RefSeq" id="WP_204195556.1">
    <property type="nucleotide sequence ID" value="NZ_JAFEMC010000001.1"/>
</dbReference>
<proteinExistence type="inferred from homology"/>